<evidence type="ECO:0000313" key="3">
    <source>
        <dbReference type="Proteomes" id="UP000029453"/>
    </source>
</evidence>
<dbReference type="RefSeq" id="WP_006285482.1">
    <property type="nucleotide sequence ID" value="NZ_BALG01000071.1"/>
</dbReference>
<dbReference type="Proteomes" id="UP000029453">
    <property type="component" value="Unassembled WGS sequence"/>
</dbReference>
<evidence type="ECO:0000256" key="1">
    <source>
        <dbReference type="SAM" id="Phobius"/>
    </source>
</evidence>
<sequence>MIISSTFVFLGLFIIAFILMRLYLPGFEQQDKHSQRARQLAKEMSRVAQQKGLIPFLVMRVFPLLKKFLGIEYLFGPKMINMVKVVGEYASVEEMLAQKLLRSIMFALPAIVLMFMSPVLIIAFPLAALVLLLRDVQDTQKSFKTLQRQITKDLPPLIDKIMMALETGKPFIQVFQEVEQTSGPKLQHLLQRLNANMQNMRPQEALEIFAKETTIPVMLQFSTAVKIGLEQGYENAKGYFDDIKVEISELRMVALEELTKGKPEQAQLYTFLMIIVGLGSVGFVIYHVFGQLGKLL</sequence>
<keyword evidence="1" id="KW-1133">Transmembrane helix</keyword>
<dbReference type="AlphaFoldDB" id="M9L9I3"/>
<dbReference type="OrthoDB" id="2619000at2"/>
<gene>
    <name evidence="2" type="ORF">PPOP_1439</name>
</gene>
<feature type="transmembrane region" description="Helical" evidence="1">
    <location>
        <begin position="6"/>
        <end position="24"/>
    </location>
</feature>
<accession>M9L9I3</accession>
<keyword evidence="1" id="KW-0472">Membrane</keyword>
<keyword evidence="1" id="KW-0812">Transmembrane</keyword>
<reference evidence="2 3" key="1">
    <citation type="submission" date="2012-10" db="EMBL/GenBank/DDBJ databases">
        <title>Draft Genome Sequence of Paenibacillus popilliae ATCC 14706T.</title>
        <authorList>
            <person name="Iiyama K."/>
            <person name="Mori K."/>
            <person name="Mon H."/>
            <person name="Chieda Y."/>
            <person name="Lee J.M."/>
            <person name="Kusakabe T."/>
            <person name="Tashiro K."/>
            <person name="Asano S."/>
            <person name="Yasunaga-Aoki C."/>
            <person name="Shimizu S."/>
        </authorList>
    </citation>
    <scope>NUCLEOTIDE SEQUENCE [LARGE SCALE GENOMIC DNA]</scope>
    <source>
        <strain evidence="2 3">ATCC 14706</strain>
    </source>
</reference>
<name>M9L9I3_PAEPP</name>
<feature type="transmembrane region" description="Helical" evidence="1">
    <location>
        <begin position="104"/>
        <end position="133"/>
    </location>
</feature>
<feature type="transmembrane region" description="Helical" evidence="1">
    <location>
        <begin position="268"/>
        <end position="289"/>
    </location>
</feature>
<protein>
    <submittedName>
        <fullName evidence="2">Uncharacterized protein</fullName>
    </submittedName>
</protein>
<dbReference type="EMBL" id="BALG01000071">
    <property type="protein sequence ID" value="GAC42082.1"/>
    <property type="molecule type" value="Genomic_DNA"/>
</dbReference>
<comment type="caution">
    <text evidence="2">The sequence shown here is derived from an EMBL/GenBank/DDBJ whole genome shotgun (WGS) entry which is preliminary data.</text>
</comment>
<proteinExistence type="predicted"/>
<organism evidence="2 3">
    <name type="scientific">Paenibacillus popilliae ATCC 14706</name>
    <dbReference type="NCBI Taxonomy" id="1212764"/>
    <lineage>
        <taxon>Bacteria</taxon>
        <taxon>Bacillati</taxon>
        <taxon>Bacillota</taxon>
        <taxon>Bacilli</taxon>
        <taxon>Bacillales</taxon>
        <taxon>Paenibacillaceae</taxon>
        <taxon>Paenibacillus</taxon>
    </lineage>
</organism>
<evidence type="ECO:0000313" key="2">
    <source>
        <dbReference type="EMBL" id="GAC42082.1"/>
    </source>
</evidence>
<keyword evidence="3" id="KW-1185">Reference proteome</keyword>